<feature type="region of interest" description="Disordered" evidence="1">
    <location>
        <begin position="52"/>
        <end position="88"/>
    </location>
</feature>
<comment type="caution">
    <text evidence="2">The sequence shown here is derived from an EMBL/GenBank/DDBJ whole genome shotgun (WGS) entry which is preliminary data.</text>
</comment>
<name>A0ABN9STK5_9DINO</name>
<keyword evidence="3" id="KW-1185">Reference proteome</keyword>
<feature type="non-terminal residue" evidence="2">
    <location>
        <position position="385"/>
    </location>
</feature>
<feature type="region of interest" description="Disordered" evidence="1">
    <location>
        <begin position="365"/>
        <end position="385"/>
    </location>
</feature>
<feature type="non-terminal residue" evidence="2">
    <location>
        <position position="1"/>
    </location>
</feature>
<evidence type="ECO:0000313" key="3">
    <source>
        <dbReference type="Proteomes" id="UP001189429"/>
    </source>
</evidence>
<dbReference type="Proteomes" id="UP001189429">
    <property type="component" value="Unassembled WGS sequence"/>
</dbReference>
<feature type="compositionally biased region" description="Low complexity" evidence="1">
    <location>
        <begin position="319"/>
        <end position="331"/>
    </location>
</feature>
<sequence length="385" mass="40985">VDESAGACDRQRRELVGRLRDTTNDYQEKIAGCFQRQKMLADEKLRAVAGWRRARTPPSTSSVARRGASSRRWRPLRPPGTAAAPAAGAAARALAAAERLRLGAAEECLDSAQGSDDSANSGIADCFDEAWRDAQKVLNRAGPLMAEAPTAQPQAAPAAGPSPPATADAALGPSEDGPSSASSFFSQSLAKGEQRCIDCGLPDADWASVSYGLMLPLRGLRRAAPRARGAEPSCGAPPWTCGARSSSGGCSWVALRASTSSCRATRGCGTSRPRRRRWRHDTAPARPRTTGGSSTPGARARAWATWAPRPARRRGTWPGGRWTAGARAPRGAVRRRAPRPARTARPRWGRWRTEERARLEAVYRRHQPGARNAAGHPAAAAAAEQ</sequence>
<feature type="compositionally biased region" description="Basic residues" evidence="1">
    <location>
        <begin position="332"/>
        <end position="349"/>
    </location>
</feature>
<feature type="compositionally biased region" description="Low complexity" evidence="1">
    <location>
        <begin position="79"/>
        <end position="88"/>
    </location>
</feature>
<proteinExistence type="predicted"/>
<organism evidence="2 3">
    <name type="scientific">Prorocentrum cordatum</name>
    <dbReference type="NCBI Taxonomy" id="2364126"/>
    <lineage>
        <taxon>Eukaryota</taxon>
        <taxon>Sar</taxon>
        <taxon>Alveolata</taxon>
        <taxon>Dinophyceae</taxon>
        <taxon>Prorocentrales</taxon>
        <taxon>Prorocentraceae</taxon>
        <taxon>Prorocentrum</taxon>
    </lineage>
</organism>
<feature type="compositionally biased region" description="Low complexity" evidence="1">
    <location>
        <begin position="295"/>
        <end position="309"/>
    </location>
</feature>
<feature type="compositionally biased region" description="Low complexity" evidence="1">
    <location>
        <begin position="149"/>
        <end position="170"/>
    </location>
</feature>
<feature type="region of interest" description="Disordered" evidence="1">
    <location>
        <begin position="149"/>
        <end position="185"/>
    </location>
</feature>
<feature type="region of interest" description="Disordered" evidence="1">
    <location>
        <begin position="263"/>
        <end position="349"/>
    </location>
</feature>
<reference evidence="2" key="1">
    <citation type="submission" date="2023-10" db="EMBL/GenBank/DDBJ databases">
        <authorList>
            <person name="Chen Y."/>
            <person name="Shah S."/>
            <person name="Dougan E. K."/>
            <person name="Thang M."/>
            <person name="Chan C."/>
        </authorList>
    </citation>
    <scope>NUCLEOTIDE SEQUENCE [LARGE SCALE GENOMIC DNA]</scope>
</reference>
<gene>
    <name evidence="2" type="ORF">PCOR1329_LOCUS32485</name>
</gene>
<dbReference type="EMBL" id="CAUYUJ010013213">
    <property type="protein sequence ID" value="CAK0835776.1"/>
    <property type="molecule type" value="Genomic_DNA"/>
</dbReference>
<protein>
    <submittedName>
        <fullName evidence="2">Uncharacterized protein</fullName>
    </submittedName>
</protein>
<feature type="compositionally biased region" description="Low complexity" evidence="1">
    <location>
        <begin position="370"/>
        <end position="385"/>
    </location>
</feature>
<accession>A0ABN9STK5</accession>
<evidence type="ECO:0000256" key="1">
    <source>
        <dbReference type="SAM" id="MobiDB-lite"/>
    </source>
</evidence>
<evidence type="ECO:0000313" key="2">
    <source>
        <dbReference type="EMBL" id="CAK0835776.1"/>
    </source>
</evidence>